<evidence type="ECO:0000313" key="2">
    <source>
        <dbReference type="Proteomes" id="UP000256379"/>
    </source>
</evidence>
<organism evidence="1 2">
    <name type="scientific">Helicobacter didelphidarum</name>
    <dbReference type="NCBI Taxonomy" id="2040648"/>
    <lineage>
        <taxon>Bacteria</taxon>
        <taxon>Pseudomonadati</taxon>
        <taxon>Campylobacterota</taxon>
        <taxon>Epsilonproteobacteria</taxon>
        <taxon>Campylobacterales</taxon>
        <taxon>Helicobacteraceae</taxon>
        <taxon>Helicobacter</taxon>
    </lineage>
</organism>
<accession>A0A3D8I9L7</accession>
<protein>
    <submittedName>
        <fullName evidence="1">Uncharacterized protein</fullName>
    </submittedName>
</protein>
<dbReference type="Proteomes" id="UP000256379">
    <property type="component" value="Unassembled WGS sequence"/>
</dbReference>
<keyword evidence="2" id="KW-1185">Reference proteome</keyword>
<reference evidence="1 2" key="1">
    <citation type="submission" date="2018-04" db="EMBL/GenBank/DDBJ databases">
        <title>Novel Campyloabacter and Helicobacter Species and Strains.</title>
        <authorList>
            <person name="Mannion A.J."/>
            <person name="Shen Z."/>
            <person name="Fox J.G."/>
        </authorList>
    </citation>
    <scope>NUCLEOTIDE SEQUENCE [LARGE SCALE GENOMIC DNA]</scope>
    <source>
        <strain evidence="1 2">MIT 17-337</strain>
    </source>
</reference>
<name>A0A3D8I9L7_9HELI</name>
<proteinExistence type="predicted"/>
<evidence type="ECO:0000313" key="1">
    <source>
        <dbReference type="EMBL" id="RDU61725.1"/>
    </source>
</evidence>
<comment type="caution">
    <text evidence="1">The sequence shown here is derived from an EMBL/GenBank/DDBJ whole genome shotgun (WGS) entry which is preliminary data.</text>
</comment>
<gene>
    <name evidence="1" type="ORF">CQA53_09815</name>
</gene>
<dbReference type="AlphaFoldDB" id="A0A3D8I9L7"/>
<dbReference type="RefSeq" id="WP_115543814.1">
    <property type="nucleotide sequence ID" value="NZ_NXLQ01000042.1"/>
</dbReference>
<dbReference type="EMBL" id="NXLQ01000042">
    <property type="protein sequence ID" value="RDU61725.1"/>
    <property type="molecule type" value="Genomic_DNA"/>
</dbReference>
<sequence>MKKIVFLVFLMCGVVFGDTYKSRLNDGIVINVKQLSERKLSFEIKQKDSVLLKGTAVNKYSHIGIESDDNEDGV</sequence>